<organism evidence="1 2">
    <name type="scientific">Marinomonas piezotolerans</name>
    <dbReference type="NCBI Taxonomy" id="2213058"/>
    <lineage>
        <taxon>Bacteria</taxon>
        <taxon>Pseudomonadati</taxon>
        <taxon>Pseudomonadota</taxon>
        <taxon>Gammaproteobacteria</taxon>
        <taxon>Oceanospirillales</taxon>
        <taxon>Oceanospirillaceae</taxon>
        <taxon>Marinomonas</taxon>
    </lineage>
</organism>
<name>A0A370UBY0_9GAMM</name>
<proteinExistence type="predicted"/>
<dbReference type="OrthoDB" id="9808666at2"/>
<sequence>MWRSFGPSGWYFLTLPSTIAHEIRLFNKGNESGWGRLRVTAKINANRWETSIWFDSKANSYLLPINAKVRKSESLTEGSLIEAKVITKY</sequence>
<comment type="caution">
    <text evidence="1">The sequence shown here is derived from an EMBL/GenBank/DDBJ whole genome shotgun (WGS) entry which is preliminary data.</text>
</comment>
<reference evidence="1 2" key="1">
    <citation type="submission" date="2018-06" db="EMBL/GenBank/DDBJ databases">
        <title>Marinomonas sp. YLB-05 draft genome sequence.</title>
        <authorList>
            <person name="Yu L."/>
            <person name="Tang X."/>
        </authorList>
    </citation>
    <scope>NUCLEOTIDE SEQUENCE [LARGE SCALE GENOMIC DNA]</scope>
    <source>
        <strain evidence="1 2">YLB-05</strain>
    </source>
</reference>
<dbReference type="RefSeq" id="WP_115467350.1">
    <property type="nucleotide sequence ID" value="NZ_QKRA01000002.1"/>
</dbReference>
<evidence type="ECO:0000313" key="2">
    <source>
        <dbReference type="Proteomes" id="UP000254326"/>
    </source>
</evidence>
<dbReference type="Proteomes" id="UP000254326">
    <property type="component" value="Unassembled WGS sequence"/>
</dbReference>
<evidence type="ECO:0000313" key="1">
    <source>
        <dbReference type="EMBL" id="RDL45317.1"/>
    </source>
</evidence>
<accession>A0A370UBY0</accession>
<protein>
    <submittedName>
        <fullName evidence="1">DUF1905 domain-containing protein</fullName>
    </submittedName>
</protein>
<dbReference type="InterPro" id="IPR037079">
    <property type="entry name" value="AF2212/PG0164-like_sf"/>
</dbReference>
<dbReference type="Pfam" id="PF08922">
    <property type="entry name" value="DUF1905"/>
    <property type="match status" value="1"/>
</dbReference>
<dbReference type="SUPFAM" id="SSF141694">
    <property type="entry name" value="AF2212/PG0164-like"/>
    <property type="match status" value="1"/>
</dbReference>
<dbReference type="AlphaFoldDB" id="A0A370UBY0"/>
<keyword evidence="2" id="KW-1185">Reference proteome</keyword>
<dbReference type="EMBL" id="QKRA01000002">
    <property type="protein sequence ID" value="RDL45317.1"/>
    <property type="molecule type" value="Genomic_DNA"/>
</dbReference>
<dbReference type="InterPro" id="IPR015018">
    <property type="entry name" value="DUF1905"/>
</dbReference>
<dbReference type="Gene3D" id="2.40.30.100">
    <property type="entry name" value="AF2212/PG0164-like"/>
    <property type="match status" value="1"/>
</dbReference>
<gene>
    <name evidence="1" type="ORF">DN730_06830</name>
</gene>